<name>A0A838AAV3_9PSEU</name>
<comment type="similarity">
    <text evidence="6">Belongs to the ABC-2 integral membrane protein family.</text>
</comment>
<evidence type="ECO:0000259" key="7">
    <source>
        <dbReference type="PROSITE" id="PS51012"/>
    </source>
</evidence>
<dbReference type="GO" id="GO:0046677">
    <property type="term" value="P:response to antibiotic"/>
    <property type="evidence" value="ECO:0007669"/>
    <property type="project" value="UniProtKB-KW"/>
</dbReference>
<organism evidence="8 9">
    <name type="scientific">Haloechinothrix aidingensis</name>
    <dbReference type="NCBI Taxonomy" id="2752311"/>
    <lineage>
        <taxon>Bacteria</taxon>
        <taxon>Bacillati</taxon>
        <taxon>Actinomycetota</taxon>
        <taxon>Actinomycetes</taxon>
        <taxon>Pseudonocardiales</taxon>
        <taxon>Pseudonocardiaceae</taxon>
        <taxon>Haloechinothrix</taxon>
    </lineage>
</organism>
<dbReference type="InterPro" id="IPR047817">
    <property type="entry name" value="ABC2_TM_bact-type"/>
</dbReference>
<feature type="transmembrane region" description="Helical" evidence="6">
    <location>
        <begin position="100"/>
        <end position="118"/>
    </location>
</feature>
<comment type="caution">
    <text evidence="6">Lacks conserved residue(s) required for the propagation of feature annotation.</text>
</comment>
<dbReference type="Proteomes" id="UP000582974">
    <property type="component" value="Unassembled WGS sequence"/>
</dbReference>
<feature type="transmembrane region" description="Helical" evidence="6">
    <location>
        <begin position="208"/>
        <end position="226"/>
    </location>
</feature>
<evidence type="ECO:0000256" key="3">
    <source>
        <dbReference type="ARBA" id="ARBA00022989"/>
    </source>
</evidence>
<evidence type="ECO:0000256" key="6">
    <source>
        <dbReference type="RuleBase" id="RU361157"/>
    </source>
</evidence>
<proteinExistence type="inferred from homology"/>
<dbReference type="InterPro" id="IPR000412">
    <property type="entry name" value="ABC_2_transport"/>
</dbReference>
<sequence>MWLVFLSGIVEPAVYLLAFQIGFGRLVTEVVGPGGEVMSYAAFVAPALMMASAMNGAVYDATFNVFFKIRHARTYEGMLATPVGPVDIAMGEISWSMLRGGLYAVAFLAIMTLLGLSGSPWVVLLVPVALLVAFTFAALGMACVTFIRTVSQFDYIQLAVMPLFLFSATFYPLSVYPEPLRPVVQLSPLYHGIELARELSVGVVEPAMLGHVGYLAALAALGLWVTSRRLAGLLLR</sequence>
<dbReference type="AlphaFoldDB" id="A0A838AAV3"/>
<evidence type="ECO:0000313" key="9">
    <source>
        <dbReference type="Proteomes" id="UP000582974"/>
    </source>
</evidence>
<accession>A0A838AAV3</accession>
<dbReference type="PANTHER" id="PTHR43229">
    <property type="entry name" value="NODULATION PROTEIN J"/>
    <property type="match status" value="1"/>
</dbReference>
<dbReference type="EMBL" id="JACCKD010000004">
    <property type="protein sequence ID" value="MBA0126346.1"/>
    <property type="molecule type" value="Genomic_DNA"/>
</dbReference>
<feature type="transmembrane region" description="Helical" evidence="6">
    <location>
        <begin position="42"/>
        <end position="67"/>
    </location>
</feature>
<dbReference type="InterPro" id="IPR051784">
    <property type="entry name" value="Nod_factor_ABC_transporter"/>
</dbReference>
<keyword evidence="9" id="KW-1185">Reference proteome</keyword>
<evidence type="ECO:0000256" key="4">
    <source>
        <dbReference type="ARBA" id="ARBA00023136"/>
    </source>
</evidence>
<keyword evidence="6" id="KW-1003">Cell membrane</keyword>
<protein>
    <recommendedName>
        <fullName evidence="6">Transport permease protein</fullName>
    </recommendedName>
</protein>
<comment type="caution">
    <text evidence="8">The sequence shown here is derived from an EMBL/GenBank/DDBJ whole genome shotgun (WGS) entry which is preliminary data.</text>
</comment>
<feature type="domain" description="ABC transmembrane type-2" evidence="7">
    <location>
        <begin position="3"/>
        <end position="233"/>
    </location>
</feature>
<keyword evidence="2 6" id="KW-0812">Transmembrane</keyword>
<reference evidence="8 9" key="1">
    <citation type="submission" date="2020-07" db="EMBL/GenBank/DDBJ databases">
        <title>Genome of Haloechinothrix sp.</title>
        <authorList>
            <person name="Tang S.-K."/>
            <person name="Yang L."/>
            <person name="Zhu W.-Y."/>
        </authorList>
    </citation>
    <scope>NUCLEOTIDE SEQUENCE [LARGE SCALE GENOMIC DNA]</scope>
    <source>
        <strain evidence="8 9">YIM 98757</strain>
    </source>
</reference>
<dbReference type="GO" id="GO:0043190">
    <property type="term" value="C:ATP-binding cassette (ABC) transporter complex"/>
    <property type="evidence" value="ECO:0007669"/>
    <property type="project" value="InterPro"/>
</dbReference>
<keyword evidence="4 6" id="KW-0472">Membrane</keyword>
<dbReference type="PANTHER" id="PTHR43229:SF2">
    <property type="entry name" value="NODULATION PROTEIN J"/>
    <property type="match status" value="1"/>
</dbReference>
<comment type="subcellular location">
    <subcellularLocation>
        <location evidence="6">Cell membrane</location>
        <topology evidence="6">Multi-pass membrane protein</topology>
    </subcellularLocation>
    <subcellularLocation>
        <location evidence="1">Membrane</location>
        <topology evidence="1">Multi-pass membrane protein</topology>
    </subcellularLocation>
</comment>
<keyword evidence="6" id="KW-0813">Transport</keyword>
<dbReference type="PIRSF" id="PIRSF006648">
    <property type="entry name" value="DrrB"/>
    <property type="match status" value="1"/>
</dbReference>
<dbReference type="GO" id="GO:0140359">
    <property type="term" value="F:ABC-type transporter activity"/>
    <property type="evidence" value="ECO:0007669"/>
    <property type="project" value="InterPro"/>
</dbReference>
<keyword evidence="3 6" id="KW-1133">Transmembrane helix</keyword>
<dbReference type="PRINTS" id="PR00164">
    <property type="entry name" value="ABC2TRNSPORT"/>
</dbReference>
<keyword evidence="5" id="KW-0046">Antibiotic resistance</keyword>
<evidence type="ECO:0000256" key="1">
    <source>
        <dbReference type="ARBA" id="ARBA00004141"/>
    </source>
</evidence>
<dbReference type="PROSITE" id="PS51012">
    <property type="entry name" value="ABC_TM2"/>
    <property type="match status" value="1"/>
</dbReference>
<evidence type="ECO:0000313" key="8">
    <source>
        <dbReference type="EMBL" id="MBA0126346.1"/>
    </source>
</evidence>
<feature type="transmembrane region" description="Helical" evidence="6">
    <location>
        <begin position="154"/>
        <end position="173"/>
    </location>
</feature>
<evidence type="ECO:0000256" key="2">
    <source>
        <dbReference type="ARBA" id="ARBA00022692"/>
    </source>
</evidence>
<gene>
    <name evidence="8" type="ORF">H0B56_12410</name>
</gene>
<dbReference type="InterPro" id="IPR013525">
    <property type="entry name" value="ABC2_TM"/>
</dbReference>
<dbReference type="Pfam" id="PF01061">
    <property type="entry name" value="ABC2_membrane"/>
    <property type="match status" value="1"/>
</dbReference>
<evidence type="ECO:0000256" key="5">
    <source>
        <dbReference type="ARBA" id="ARBA00023251"/>
    </source>
</evidence>
<feature type="transmembrane region" description="Helical" evidence="6">
    <location>
        <begin position="124"/>
        <end position="147"/>
    </location>
</feature>